<evidence type="ECO:0000313" key="14">
    <source>
        <dbReference type="Proteomes" id="UP000591272"/>
    </source>
</evidence>
<dbReference type="EMBL" id="JACCBT010000001">
    <property type="protein sequence ID" value="NYE11041.1"/>
    <property type="molecule type" value="Genomic_DNA"/>
</dbReference>
<protein>
    <recommendedName>
        <fullName evidence="9">Arginine--tRNA ligase</fullName>
        <ecNumber evidence="9">6.1.1.19</ecNumber>
    </recommendedName>
    <alternativeName>
        <fullName evidence="9">Arginyl-tRNA synthetase</fullName>
        <shortName evidence="9">ArgRS</shortName>
    </alternativeName>
</protein>
<dbReference type="GO" id="GO:0006420">
    <property type="term" value="P:arginyl-tRNA aminoacylation"/>
    <property type="evidence" value="ECO:0007669"/>
    <property type="project" value="UniProtKB-UniRule"/>
</dbReference>
<dbReference type="SMART" id="SM01016">
    <property type="entry name" value="Arg_tRNA_synt_N"/>
    <property type="match status" value="1"/>
</dbReference>
<feature type="domain" description="DALR anticodon binding" evidence="11">
    <location>
        <begin position="485"/>
        <end position="602"/>
    </location>
</feature>
<dbReference type="Gene3D" id="1.10.730.10">
    <property type="entry name" value="Isoleucyl-tRNA Synthetase, Domain 1"/>
    <property type="match status" value="1"/>
</dbReference>
<keyword evidence="3 9" id="KW-0436">Ligase</keyword>
<dbReference type="Pfam" id="PF05746">
    <property type="entry name" value="DALR_1"/>
    <property type="match status" value="1"/>
</dbReference>
<gene>
    <name evidence="9" type="primary">argS</name>
    <name evidence="13" type="ORF">BJ999_001337</name>
</gene>
<dbReference type="Proteomes" id="UP000591272">
    <property type="component" value="Unassembled WGS sequence"/>
</dbReference>
<comment type="caution">
    <text evidence="13">The sequence shown here is derived from an EMBL/GenBank/DDBJ whole genome shotgun (WGS) entry which is preliminary data.</text>
</comment>
<dbReference type="GO" id="GO:0004814">
    <property type="term" value="F:arginine-tRNA ligase activity"/>
    <property type="evidence" value="ECO:0007669"/>
    <property type="project" value="UniProtKB-UniRule"/>
</dbReference>
<keyword evidence="6 9" id="KW-0648">Protein biosynthesis</keyword>
<sequence length="602" mass="66083">MNPGQLRFTEPGPSPVPLLADRFRAALSAAFGRKYGGVDPLIRPSQHADLQANVAMALAKDLDQRDPREQKRDPREVAQEIVDRLYVEDVVSEVRISGPGFINMTLSDEWIVAQLKRISADERLAVRAAALPQRVVVEFSSPNVAKVMHVGHLRTTIVGDAIARILEFLGHDVIRDNHIGDWGTPFGMLIEYLLDFEGGTGAGLDAFVSDTGAFYKAAHARFESDEEFAGRARRRLVALQAGDEATLRYWRRLVDVSMRSYNALYERLGVKLTDDDVKGESFYNEILPQVVDELEANRLAVPSDGALCVFLPEFRGRDGGPKPVIVRKSDGGYNYTTTDLATILYRVDELHANRIIYVVGDEQTEHFELLFAIAQRANFLFSGAVLEHAKIGLVTDPRTGSKLKSRSGEAVKLSELLDGATERATAALIESGRGEMFDEATRAAIIDAVAVGAVRFADLLVARDSKYPFDLDRMIAFTGKSAGFVQYAGVRMKSVLRKGGLTPESAVAPILIGAKEERDLALHLLDFGITLEQAGAAAEPHQLAGYLYELARFFTAFYEACPVLKDGIDEETRASRMALCAVTLRTLVTGLDLLGVPAPDRM</sequence>
<dbReference type="Pfam" id="PF00750">
    <property type="entry name" value="tRNA-synt_1d"/>
    <property type="match status" value="1"/>
</dbReference>
<dbReference type="InterPro" id="IPR036695">
    <property type="entry name" value="Arg-tRNA-synth_N_sf"/>
</dbReference>
<dbReference type="InterPro" id="IPR001278">
    <property type="entry name" value="Arg-tRNA-ligase"/>
</dbReference>
<dbReference type="Gene3D" id="3.40.50.620">
    <property type="entry name" value="HUPs"/>
    <property type="match status" value="1"/>
</dbReference>
<dbReference type="InterPro" id="IPR009080">
    <property type="entry name" value="tRNAsynth_Ia_anticodon-bd"/>
</dbReference>
<dbReference type="PROSITE" id="PS00178">
    <property type="entry name" value="AA_TRNA_LIGASE_I"/>
    <property type="match status" value="1"/>
</dbReference>
<dbReference type="InterPro" id="IPR035684">
    <property type="entry name" value="ArgRS_core"/>
</dbReference>
<comment type="subunit">
    <text evidence="9">Monomer.</text>
</comment>
<dbReference type="InterPro" id="IPR005148">
    <property type="entry name" value="Arg-tRNA-synth_N"/>
</dbReference>
<evidence type="ECO:0000259" key="12">
    <source>
        <dbReference type="SMART" id="SM01016"/>
    </source>
</evidence>
<dbReference type="HAMAP" id="MF_00123">
    <property type="entry name" value="Arg_tRNA_synth"/>
    <property type="match status" value="1"/>
</dbReference>
<dbReference type="EC" id="6.1.1.19" evidence="9"/>
<dbReference type="InterPro" id="IPR014729">
    <property type="entry name" value="Rossmann-like_a/b/a_fold"/>
</dbReference>
<keyword evidence="5 9" id="KW-0067">ATP-binding</keyword>
<name>A0A7Y9G782_9ACTN</name>
<evidence type="ECO:0000313" key="13">
    <source>
        <dbReference type="EMBL" id="NYE11041.1"/>
    </source>
</evidence>
<dbReference type="InterPro" id="IPR008909">
    <property type="entry name" value="DALR_anticod-bd"/>
</dbReference>
<feature type="short sequence motif" description="'HIGH' region" evidence="9">
    <location>
        <begin position="142"/>
        <end position="152"/>
    </location>
</feature>
<accession>A0A7Y9G782</accession>
<dbReference type="SUPFAM" id="SSF55190">
    <property type="entry name" value="Arginyl-tRNA synthetase (ArgRS), N-terminal 'additional' domain"/>
    <property type="match status" value="1"/>
</dbReference>
<dbReference type="CDD" id="cd00671">
    <property type="entry name" value="ArgRS_core"/>
    <property type="match status" value="1"/>
</dbReference>
<dbReference type="SUPFAM" id="SSF47323">
    <property type="entry name" value="Anticodon-binding domain of a subclass of class I aminoacyl-tRNA synthetases"/>
    <property type="match status" value="1"/>
</dbReference>
<evidence type="ECO:0000256" key="10">
    <source>
        <dbReference type="RuleBase" id="RU363038"/>
    </source>
</evidence>
<dbReference type="FunFam" id="3.40.50.620:FF:000116">
    <property type="entry name" value="Arginine--tRNA ligase"/>
    <property type="match status" value="1"/>
</dbReference>
<reference evidence="13 14" key="1">
    <citation type="submission" date="2020-07" db="EMBL/GenBank/DDBJ databases">
        <title>Sequencing the genomes of 1000 actinobacteria strains.</title>
        <authorList>
            <person name="Klenk H.-P."/>
        </authorList>
    </citation>
    <scope>NUCLEOTIDE SEQUENCE [LARGE SCALE GENOMIC DNA]</scope>
    <source>
        <strain evidence="13 14">DSM 43461</strain>
    </source>
</reference>
<dbReference type="InterPro" id="IPR001412">
    <property type="entry name" value="aa-tRNA-synth_I_CS"/>
</dbReference>
<comment type="catalytic activity">
    <reaction evidence="8 9">
        <text>tRNA(Arg) + L-arginine + ATP = L-arginyl-tRNA(Arg) + AMP + diphosphate</text>
        <dbReference type="Rhea" id="RHEA:20301"/>
        <dbReference type="Rhea" id="RHEA-COMP:9658"/>
        <dbReference type="Rhea" id="RHEA-COMP:9673"/>
        <dbReference type="ChEBI" id="CHEBI:30616"/>
        <dbReference type="ChEBI" id="CHEBI:32682"/>
        <dbReference type="ChEBI" id="CHEBI:33019"/>
        <dbReference type="ChEBI" id="CHEBI:78442"/>
        <dbReference type="ChEBI" id="CHEBI:78513"/>
        <dbReference type="ChEBI" id="CHEBI:456215"/>
        <dbReference type="EC" id="6.1.1.19"/>
    </reaction>
</comment>
<keyword evidence="4 9" id="KW-0547">Nucleotide-binding</keyword>
<keyword evidence="7 9" id="KW-0030">Aminoacyl-tRNA synthetase</keyword>
<organism evidence="13 14">
    <name type="scientific">Actinomadura citrea</name>
    <dbReference type="NCBI Taxonomy" id="46158"/>
    <lineage>
        <taxon>Bacteria</taxon>
        <taxon>Bacillati</taxon>
        <taxon>Actinomycetota</taxon>
        <taxon>Actinomycetes</taxon>
        <taxon>Streptosporangiales</taxon>
        <taxon>Thermomonosporaceae</taxon>
        <taxon>Actinomadura</taxon>
    </lineage>
</organism>
<evidence type="ECO:0000256" key="4">
    <source>
        <dbReference type="ARBA" id="ARBA00022741"/>
    </source>
</evidence>
<evidence type="ECO:0000256" key="7">
    <source>
        <dbReference type="ARBA" id="ARBA00023146"/>
    </source>
</evidence>
<comment type="subcellular location">
    <subcellularLocation>
        <location evidence="9">Cytoplasm</location>
    </subcellularLocation>
</comment>
<dbReference type="RefSeq" id="WP_179832481.1">
    <property type="nucleotide sequence ID" value="NZ_BMRD01000030.1"/>
</dbReference>
<dbReference type="PANTHER" id="PTHR11956">
    <property type="entry name" value="ARGINYL-TRNA SYNTHETASE"/>
    <property type="match status" value="1"/>
</dbReference>
<dbReference type="PANTHER" id="PTHR11956:SF5">
    <property type="entry name" value="ARGININE--TRNA LIGASE, CYTOPLASMIC"/>
    <property type="match status" value="1"/>
</dbReference>
<dbReference type="Pfam" id="PF03485">
    <property type="entry name" value="Arg_tRNA_synt_N"/>
    <property type="match status" value="1"/>
</dbReference>
<dbReference type="GO" id="GO:0005524">
    <property type="term" value="F:ATP binding"/>
    <property type="evidence" value="ECO:0007669"/>
    <property type="project" value="UniProtKB-UniRule"/>
</dbReference>
<comment type="similarity">
    <text evidence="1 9 10">Belongs to the class-I aminoacyl-tRNA synthetase family.</text>
</comment>
<dbReference type="NCBIfam" id="TIGR00456">
    <property type="entry name" value="argS"/>
    <property type="match status" value="1"/>
</dbReference>
<dbReference type="Gene3D" id="3.30.1360.70">
    <property type="entry name" value="Arginyl tRNA synthetase N-terminal domain"/>
    <property type="match status" value="1"/>
</dbReference>
<dbReference type="SMART" id="SM00836">
    <property type="entry name" value="DALR_1"/>
    <property type="match status" value="1"/>
</dbReference>
<dbReference type="AlphaFoldDB" id="A0A7Y9G782"/>
<proteinExistence type="inferred from homology"/>
<dbReference type="PRINTS" id="PR01038">
    <property type="entry name" value="TRNASYNTHARG"/>
</dbReference>
<evidence type="ECO:0000259" key="11">
    <source>
        <dbReference type="SMART" id="SM00836"/>
    </source>
</evidence>
<feature type="domain" description="Arginyl tRNA synthetase N-terminal" evidence="12">
    <location>
        <begin position="17"/>
        <end position="106"/>
    </location>
</feature>
<evidence type="ECO:0000256" key="3">
    <source>
        <dbReference type="ARBA" id="ARBA00022598"/>
    </source>
</evidence>
<evidence type="ECO:0000256" key="5">
    <source>
        <dbReference type="ARBA" id="ARBA00022840"/>
    </source>
</evidence>
<evidence type="ECO:0000256" key="8">
    <source>
        <dbReference type="ARBA" id="ARBA00049339"/>
    </source>
</evidence>
<keyword evidence="14" id="KW-1185">Reference proteome</keyword>
<evidence type="ECO:0000256" key="2">
    <source>
        <dbReference type="ARBA" id="ARBA00022490"/>
    </source>
</evidence>
<dbReference type="SUPFAM" id="SSF52374">
    <property type="entry name" value="Nucleotidylyl transferase"/>
    <property type="match status" value="1"/>
</dbReference>
<evidence type="ECO:0000256" key="9">
    <source>
        <dbReference type="HAMAP-Rule" id="MF_00123"/>
    </source>
</evidence>
<evidence type="ECO:0000256" key="6">
    <source>
        <dbReference type="ARBA" id="ARBA00022917"/>
    </source>
</evidence>
<evidence type="ECO:0000256" key="1">
    <source>
        <dbReference type="ARBA" id="ARBA00005594"/>
    </source>
</evidence>
<dbReference type="GO" id="GO:0005737">
    <property type="term" value="C:cytoplasm"/>
    <property type="evidence" value="ECO:0007669"/>
    <property type="project" value="UniProtKB-SubCell"/>
</dbReference>
<keyword evidence="2 9" id="KW-0963">Cytoplasm</keyword>